<accession>A0A8J5TIM0</accession>
<feature type="non-terminal residue" evidence="2">
    <location>
        <position position="263"/>
    </location>
</feature>
<feature type="non-terminal residue" evidence="2">
    <location>
        <position position="1"/>
    </location>
</feature>
<name>A0A8J5TIM0_HOMAM</name>
<gene>
    <name evidence="2" type="ORF">Hamer_G007048</name>
</gene>
<comment type="caution">
    <text evidence="2">The sequence shown here is derived from an EMBL/GenBank/DDBJ whole genome shotgun (WGS) entry which is preliminary data.</text>
</comment>
<reference evidence="2" key="1">
    <citation type="journal article" date="2021" name="Sci. Adv.">
        <title>The American lobster genome reveals insights on longevity, neural, and immune adaptations.</title>
        <authorList>
            <person name="Polinski J.M."/>
            <person name="Zimin A.V."/>
            <person name="Clark K.F."/>
            <person name="Kohn A.B."/>
            <person name="Sadowski N."/>
            <person name="Timp W."/>
            <person name="Ptitsyn A."/>
            <person name="Khanna P."/>
            <person name="Romanova D.Y."/>
            <person name="Williams P."/>
            <person name="Greenwood S.J."/>
            <person name="Moroz L.L."/>
            <person name="Walt D.R."/>
            <person name="Bodnar A.G."/>
        </authorList>
    </citation>
    <scope>NUCLEOTIDE SEQUENCE</scope>
    <source>
        <strain evidence="2">GMGI-L3</strain>
    </source>
</reference>
<proteinExistence type="predicted"/>
<dbReference type="AlphaFoldDB" id="A0A8J5TIM0"/>
<feature type="compositionally biased region" description="Basic and acidic residues" evidence="1">
    <location>
        <begin position="140"/>
        <end position="151"/>
    </location>
</feature>
<evidence type="ECO:0000256" key="1">
    <source>
        <dbReference type="SAM" id="MobiDB-lite"/>
    </source>
</evidence>
<organism evidence="2 3">
    <name type="scientific">Homarus americanus</name>
    <name type="common">American lobster</name>
    <dbReference type="NCBI Taxonomy" id="6706"/>
    <lineage>
        <taxon>Eukaryota</taxon>
        <taxon>Metazoa</taxon>
        <taxon>Ecdysozoa</taxon>
        <taxon>Arthropoda</taxon>
        <taxon>Crustacea</taxon>
        <taxon>Multicrustacea</taxon>
        <taxon>Malacostraca</taxon>
        <taxon>Eumalacostraca</taxon>
        <taxon>Eucarida</taxon>
        <taxon>Decapoda</taxon>
        <taxon>Pleocyemata</taxon>
        <taxon>Astacidea</taxon>
        <taxon>Nephropoidea</taxon>
        <taxon>Nephropidae</taxon>
        <taxon>Homarus</taxon>
    </lineage>
</organism>
<dbReference type="Proteomes" id="UP000747542">
    <property type="component" value="Unassembled WGS sequence"/>
</dbReference>
<feature type="region of interest" description="Disordered" evidence="1">
    <location>
        <begin position="134"/>
        <end position="171"/>
    </location>
</feature>
<dbReference type="EMBL" id="JAHLQT010010484">
    <property type="protein sequence ID" value="KAG7172803.1"/>
    <property type="molecule type" value="Genomic_DNA"/>
</dbReference>
<evidence type="ECO:0000313" key="2">
    <source>
        <dbReference type="EMBL" id="KAG7172803.1"/>
    </source>
</evidence>
<sequence length="263" mass="30051">FLYLFERGYESLPDDLENVAENLFKILQEKGKSILPGEGSSVIDILGMIEMAEEVVSLPVFLGILQTVVGQRNALTYSVRHLEDAEPGYETPEGRRGVSRKRGGEIRLQVMWEVGPHEKKSLTEEEMLRTQSMVRKGRLERKEEEHEVREEEEKEEEENLEGQQEQEVGEEEEEVVVMVGVMTFPNLHSNFYTQSSGTLEYALHDLFEDPVLVEAPLVAVEHHTTTTITTPRVTPNTHYRLTTATVVSYITYPTCPEEPIMRD</sequence>
<keyword evidence="3" id="KW-1185">Reference proteome</keyword>
<evidence type="ECO:0000313" key="3">
    <source>
        <dbReference type="Proteomes" id="UP000747542"/>
    </source>
</evidence>
<protein>
    <submittedName>
        <fullName evidence="2">Uncharacterized protein</fullName>
    </submittedName>
</protein>